<name>A0A6G1KTI6_9PEZI</name>
<dbReference type="EMBL" id="ML995982">
    <property type="protein sequence ID" value="KAF2763642.1"/>
    <property type="molecule type" value="Genomic_DNA"/>
</dbReference>
<accession>A0A6G1KTI6</accession>
<dbReference type="Proteomes" id="UP000799436">
    <property type="component" value="Unassembled WGS sequence"/>
</dbReference>
<organism evidence="1 2">
    <name type="scientific">Teratosphaeria nubilosa</name>
    <dbReference type="NCBI Taxonomy" id="161662"/>
    <lineage>
        <taxon>Eukaryota</taxon>
        <taxon>Fungi</taxon>
        <taxon>Dikarya</taxon>
        <taxon>Ascomycota</taxon>
        <taxon>Pezizomycotina</taxon>
        <taxon>Dothideomycetes</taxon>
        <taxon>Dothideomycetidae</taxon>
        <taxon>Mycosphaerellales</taxon>
        <taxon>Teratosphaeriaceae</taxon>
        <taxon>Teratosphaeria</taxon>
    </lineage>
</organism>
<dbReference type="AlphaFoldDB" id="A0A6G1KTI6"/>
<proteinExistence type="predicted"/>
<sequence length="226" mass="25787">MTLSYLDIVTLLTQQAPGMPMLRLLSLLLYREAAAGGRLDPSVAFVDAEACSVVMWDEASQRLRATRLGNRHKVFVSLMPLGGVKYAALRVSRAQQQYHATILDSSLHCQTESYPKVVNKFLRILCSHAAEEKSVWLYREFTTDADMELWPTPVCNAAVFALWHLRRILHGQDMHERIDDTVVRETLGQVSVDAMKPLMPRAPRLTTQDFRNAFMSYFEREVETEL</sequence>
<reference evidence="1" key="1">
    <citation type="journal article" date="2020" name="Stud. Mycol.">
        <title>101 Dothideomycetes genomes: a test case for predicting lifestyles and emergence of pathogens.</title>
        <authorList>
            <person name="Haridas S."/>
            <person name="Albert R."/>
            <person name="Binder M."/>
            <person name="Bloem J."/>
            <person name="Labutti K."/>
            <person name="Salamov A."/>
            <person name="Andreopoulos B."/>
            <person name="Baker S."/>
            <person name="Barry K."/>
            <person name="Bills G."/>
            <person name="Bluhm B."/>
            <person name="Cannon C."/>
            <person name="Castanera R."/>
            <person name="Culley D."/>
            <person name="Daum C."/>
            <person name="Ezra D."/>
            <person name="Gonzalez J."/>
            <person name="Henrissat B."/>
            <person name="Kuo A."/>
            <person name="Liang C."/>
            <person name="Lipzen A."/>
            <person name="Lutzoni F."/>
            <person name="Magnuson J."/>
            <person name="Mondo S."/>
            <person name="Nolan M."/>
            <person name="Ohm R."/>
            <person name="Pangilinan J."/>
            <person name="Park H.-J."/>
            <person name="Ramirez L."/>
            <person name="Alfaro M."/>
            <person name="Sun H."/>
            <person name="Tritt A."/>
            <person name="Yoshinaga Y."/>
            <person name="Zwiers L.-H."/>
            <person name="Turgeon B."/>
            <person name="Goodwin S."/>
            <person name="Spatafora J."/>
            <person name="Crous P."/>
            <person name="Grigoriev I."/>
        </authorList>
    </citation>
    <scope>NUCLEOTIDE SEQUENCE</scope>
    <source>
        <strain evidence="1">CBS 116005</strain>
    </source>
</reference>
<protein>
    <submittedName>
        <fullName evidence="1">Uncharacterized protein</fullName>
    </submittedName>
</protein>
<gene>
    <name evidence="1" type="ORF">EJ03DRAFT_356460</name>
</gene>
<evidence type="ECO:0000313" key="2">
    <source>
        <dbReference type="Proteomes" id="UP000799436"/>
    </source>
</evidence>
<evidence type="ECO:0000313" key="1">
    <source>
        <dbReference type="EMBL" id="KAF2763642.1"/>
    </source>
</evidence>
<keyword evidence="2" id="KW-1185">Reference proteome</keyword>